<accession>A0A3A4RGD8</accession>
<dbReference type="AlphaFoldDB" id="A0A3A4RGD8"/>
<evidence type="ECO:0000313" key="3">
    <source>
        <dbReference type="Proteomes" id="UP000266426"/>
    </source>
</evidence>
<protein>
    <recommendedName>
        <fullName evidence="4">PEP-CTERM sorting domain-containing protein</fullName>
    </recommendedName>
</protein>
<sequence length="242" mass="26035">MQKRLLRMVPVMCMILFVSGVSIANAGVLPDRATLESILGANAVTEDFETLAVPSNTAYGIANVDTLDSSTILTINTMLFGPGLVIPGVSFTELDNLNWNGENIWGQTSRAILGFNYDGIPGHSIVIDFHNPTPACGLDLSILSVTPFHPDVFNVAVYGADDSSLLYTSGDINIDFFTRIFWGYTDDAGIGKIAVSSTTQDWSAIVDNVTFDGSAVPEPVSSALFVFGAGFLVSYYRKKRSK</sequence>
<dbReference type="Proteomes" id="UP000266426">
    <property type="component" value="Unassembled WGS sequence"/>
</dbReference>
<gene>
    <name evidence="2" type="ORF">C4541_00685</name>
</gene>
<reference evidence="2 3" key="1">
    <citation type="journal article" date="2017" name="ISME J.">
        <title>Energy and carbon metabolisms in a deep terrestrial subsurface fluid microbial community.</title>
        <authorList>
            <person name="Momper L."/>
            <person name="Jungbluth S.P."/>
            <person name="Lee M.D."/>
            <person name="Amend J.P."/>
        </authorList>
    </citation>
    <scope>NUCLEOTIDE SEQUENCE [LARGE SCALE GENOMIC DNA]</scope>
    <source>
        <strain evidence="2">SURF_26</strain>
    </source>
</reference>
<feature type="signal peptide" evidence="1">
    <location>
        <begin position="1"/>
        <end position="24"/>
    </location>
</feature>
<proteinExistence type="predicted"/>
<evidence type="ECO:0000313" key="2">
    <source>
        <dbReference type="EMBL" id="RJP62082.1"/>
    </source>
</evidence>
<organism evidence="2 3">
    <name type="scientific">Candidatus Auribacter fodinae</name>
    <dbReference type="NCBI Taxonomy" id="2093366"/>
    <lineage>
        <taxon>Bacteria</taxon>
        <taxon>Pseudomonadati</taxon>
        <taxon>Candidatus Auribacterota</taxon>
        <taxon>Candidatus Auribacteria</taxon>
        <taxon>Candidatus Auribacterales</taxon>
        <taxon>Candidatus Auribacteraceae</taxon>
        <taxon>Candidatus Auribacter</taxon>
    </lineage>
</organism>
<evidence type="ECO:0000256" key="1">
    <source>
        <dbReference type="SAM" id="SignalP"/>
    </source>
</evidence>
<name>A0A3A4RGD8_9BACT</name>
<dbReference type="EMBL" id="QZJZ01000005">
    <property type="protein sequence ID" value="RJP62082.1"/>
    <property type="molecule type" value="Genomic_DNA"/>
</dbReference>
<comment type="caution">
    <text evidence="2">The sequence shown here is derived from an EMBL/GenBank/DDBJ whole genome shotgun (WGS) entry which is preliminary data.</text>
</comment>
<keyword evidence="1" id="KW-0732">Signal</keyword>
<feature type="chain" id="PRO_5017200257" description="PEP-CTERM sorting domain-containing protein" evidence="1">
    <location>
        <begin position="25"/>
        <end position="242"/>
    </location>
</feature>
<evidence type="ECO:0008006" key="4">
    <source>
        <dbReference type="Google" id="ProtNLM"/>
    </source>
</evidence>